<comment type="subcellular location">
    <subcellularLocation>
        <location evidence="2">Membrane</location>
        <topology evidence="2">Single-pass membrane protein</topology>
    </subcellularLocation>
</comment>
<keyword evidence="10" id="KW-0862">Zinc</keyword>
<dbReference type="AlphaFoldDB" id="A0AAV7F149"/>
<dbReference type="CDD" id="cd16461">
    <property type="entry name" value="RING-H2_EL5-like"/>
    <property type="match status" value="1"/>
</dbReference>
<evidence type="ECO:0000256" key="7">
    <source>
        <dbReference type="ARBA" id="ARBA00022723"/>
    </source>
</evidence>
<organism evidence="17 18">
    <name type="scientific">Aristolochia fimbriata</name>
    <name type="common">White veined hardy Dutchman's pipe vine</name>
    <dbReference type="NCBI Taxonomy" id="158543"/>
    <lineage>
        <taxon>Eukaryota</taxon>
        <taxon>Viridiplantae</taxon>
        <taxon>Streptophyta</taxon>
        <taxon>Embryophyta</taxon>
        <taxon>Tracheophyta</taxon>
        <taxon>Spermatophyta</taxon>
        <taxon>Magnoliopsida</taxon>
        <taxon>Magnoliidae</taxon>
        <taxon>Piperales</taxon>
        <taxon>Aristolochiaceae</taxon>
        <taxon>Aristolochia</taxon>
    </lineage>
</organism>
<comment type="pathway">
    <text evidence="3">Protein modification; protein ubiquitination.</text>
</comment>
<accession>A0AAV7F149</accession>
<dbReference type="InterPro" id="IPR044600">
    <property type="entry name" value="ATL1/ATL16-like"/>
</dbReference>
<keyword evidence="8 13" id="KW-0863">Zinc-finger</keyword>
<feature type="region of interest" description="Disordered" evidence="14">
    <location>
        <begin position="305"/>
        <end position="363"/>
    </location>
</feature>
<dbReference type="GO" id="GO:0061630">
    <property type="term" value="F:ubiquitin protein ligase activity"/>
    <property type="evidence" value="ECO:0007669"/>
    <property type="project" value="UniProtKB-EC"/>
</dbReference>
<evidence type="ECO:0000256" key="3">
    <source>
        <dbReference type="ARBA" id="ARBA00004906"/>
    </source>
</evidence>
<keyword evidence="6 15" id="KW-0812">Transmembrane</keyword>
<sequence>MGAVDPPQTWAPWAPYEDSKDCSRGFCSIYCPQWCYIVFPPPPPLGYPSDDSSDANFSPLVIAIIGILASAFLLVSYYTVVSKYCGNFDSLRRRSQGDPNEEFDGTRTPSGQEGWQVTGAGLDEALVKSIAVCKYKRGEGLVEGTDCSVCLSEFQEDESLRLLPKCSHAFHVPCIDTWLKSHSNCPLCRANIVSPCPLPPQLPAPPRQSEIISPVHNPSSDAQRDDNLVTGGEDLELGGRGEMGAKSPVRALSNLEERNGVIEIREEESIQPVRRSVSMDYYSPHDHISIADVLEMSMEDEIQVKEGEGSSRTSVGEQYSKGNNNRNRALHSVMSPVPMKRTSSSGRSSSTRNGRGRGSVLPM</sequence>
<dbReference type="PANTHER" id="PTHR46913">
    <property type="entry name" value="RING-H2 FINGER PROTEIN ATL16"/>
    <property type="match status" value="1"/>
</dbReference>
<evidence type="ECO:0000256" key="12">
    <source>
        <dbReference type="ARBA" id="ARBA00023136"/>
    </source>
</evidence>
<evidence type="ECO:0000256" key="10">
    <source>
        <dbReference type="ARBA" id="ARBA00022833"/>
    </source>
</evidence>
<dbReference type="SMART" id="SM00184">
    <property type="entry name" value="RING"/>
    <property type="match status" value="1"/>
</dbReference>
<evidence type="ECO:0000256" key="4">
    <source>
        <dbReference type="ARBA" id="ARBA00012483"/>
    </source>
</evidence>
<evidence type="ECO:0000259" key="16">
    <source>
        <dbReference type="PROSITE" id="PS50089"/>
    </source>
</evidence>
<dbReference type="GO" id="GO:0016020">
    <property type="term" value="C:membrane"/>
    <property type="evidence" value="ECO:0007669"/>
    <property type="project" value="UniProtKB-SubCell"/>
</dbReference>
<comment type="catalytic activity">
    <reaction evidence="1">
        <text>S-ubiquitinyl-[E2 ubiquitin-conjugating enzyme]-L-cysteine + [acceptor protein]-L-lysine = [E2 ubiquitin-conjugating enzyme]-L-cysteine + N(6)-ubiquitinyl-[acceptor protein]-L-lysine.</text>
        <dbReference type="EC" id="2.3.2.27"/>
    </reaction>
</comment>
<dbReference type="GO" id="GO:0008270">
    <property type="term" value="F:zinc ion binding"/>
    <property type="evidence" value="ECO:0007669"/>
    <property type="project" value="UniProtKB-KW"/>
</dbReference>
<dbReference type="InterPro" id="IPR013083">
    <property type="entry name" value="Znf_RING/FYVE/PHD"/>
</dbReference>
<dbReference type="FunFam" id="3.30.40.10:FF:000233">
    <property type="entry name" value="RING-H2 finger protein ATL54"/>
    <property type="match status" value="1"/>
</dbReference>
<dbReference type="EMBL" id="JAINDJ010000003">
    <property type="protein sequence ID" value="KAG9454474.1"/>
    <property type="molecule type" value="Genomic_DNA"/>
</dbReference>
<keyword evidence="9" id="KW-0833">Ubl conjugation pathway</keyword>
<keyword evidence="12 15" id="KW-0472">Membrane</keyword>
<keyword evidence="18" id="KW-1185">Reference proteome</keyword>
<dbReference type="PROSITE" id="PS50089">
    <property type="entry name" value="ZF_RING_2"/>
    <property type="match status" value="1"/>
</dbReference>
<evidence type="ECO:0000256" key="11">
    <source>
        <dbReference type="ARBA" id="ARBA00022989"/>
    </source>
</evidence>
<dbReference type="GO" id="GO:0016567">
    <property type="term" value="P:protein ubiquitination"/>
    <property type="evidence" value="ECO:0007669"/>
    <property type="project" value="InterPro"/>
</dbReference>
<evidence type="ECO:0000256" key="1">
    <source>
        <dbReference type="ARBA" id="ARBA00000900"/>
    </source>
</evidence>
<keyword evidence="7" id="KW-0479">Metal-binding</keyword>
<comment type="caution">
    <text evidence="17">The sequence shown here is derived from an EMBL/GenBank/DDBJ whole genome shotgun (WGS) entry which is preliminary data.</text>
</comment>
<evidence type="ECO:0000256" key="6">
    <source>
        <dbReference type="ARBA" id="ARBA00022692"/>
    </source>
</evidence>
<proteinExistence type="predicted"/>
<evidence type="ECO:0000256" key="2">
    <source>
        <dbReference type="ARBA" id="ARBA00004167"/>
    </source>
</evidence>
<keyword evidence="5" id="KW-0808">Transferase</keyword>
<keyword evidence="11 15" id="KW-1133">Transmembrane helix</keyword>
<dbReference type="Proteomes" id="UP000825729">
    <property type="component" value="Unassembled WGS sequence"/>
</dbReference>
<evidence type="ECO:0000313" key="18">
    <source>
        <dbReference type="Proteomes" id="UP000825729"/>
    </source>
</evidence>
<dbReference type="InterPro" id="IPR001841">
    <property type="entry name" value="Znf_RING"/>
</dbReference>
<evidence type="ECO:0000256" key="9">
    <source>
        <dbReference type="ARBA" id="ARBA00022786"/>
    </source>
</evidence>
<feature type="compositionally biased region" description="Polar residues" evidence="14">
    <location>
        <begin position="310"/>
        <end position="327"/>
    </location>
</feature>
<gene>
    <name evidence="17" type="ORF">H6P81_007378</name>
</gene>
<dbReference type="SUPFAM" id="SSF57850">
    <property type="entry name" value="RING/U-box"/>
    <property type="match status" value="1"/>
</dbReference>
<protein>
    <recommendedName>
        <fullName evidence="4">RING-type E3 ubiquitin transferase</fullName>
        <ecNumber evidence="4">2.3.2.27</ecNumber>
    </recommendedName>
</protein>
<evidence type="ECO:0000256" key="13">
    <source>
        <dbReference type="PROSITE-ProRule" id="PRU00175"/>
    </source>
</evidence>
<feature type="transmembrane region" description="Helical" evidence="15">
    <location>
        <begin position="57"/>
        <end position="80"/>
    </location>
</feature>
<dbReference type="Pfam" id="PF13639">
    <property type="entry name" value="zf-RING_2"/>
    <property type="match status" value="1"/>
</dbReference>
<feature type="domain" description="RING-type" evidence="16">
    <location>
        <begin position="147"/>
        <end position="189"/>
    </location>
</feature>
<evidence type="ECO:0000256" key="8">
    <source>
        <dbReference type="ARBA" id="ARBA00022771"/>
    </source>
</evidence>
<feature type="region of interest" description="Disordered" evidence="14">
    <location>
        <begin position="214"/>
        <end position="245"/>
    </location>
</feature>
<evidence type="ECO:0000313" key="17">
    <source>
        <dbReference type="EMBL" id="KAG9454474.1"/>
    </source>
</evidence>
<evidence type="ECO:0000256" key="5">
    <source>
        <dbReference type="ARBA" id="ARBA00022679"/>
    </source>
</evidence>
<evidence type="ECO:0000256" key="14">
    <source>
        <dbReference type="SAM" id="MobiDB-lite"/>
    </source>
</evidence>
<feature type="compositionally biased region" description="Low complexity" evidence="14">
    <location>
        <begin position="341"/>
        <end position="353"/>
    </location>
</feature>
<evidence type="ECO:0000256" key="15">
    <source>
        <dbReference type="SAM" id="Phobius"/>
    </source>
</evidence>
<name>A0AAV7F149_ARIFI</name>
<dbReference type="EC" id="2.3.2.27" evidence="4"/>
<dbReference type="Gene3D" id="3.30.40.10">
    <property type="entry name" value="Zinc/RING finger domain, C3HC4 (zinc finger)"/>
    <property type="match status" value="1"/>
</dbReference>
<dbReference type="PANTHER" id="PTHR46913:SF22">
    <property type="entry name" value="RING-TYPE E3 UBIQUITIN TRANSFERASE"/>
    <property type="match status" value="1"/>
</dbReference>
<reference evidence="17 18" key="1">
    <citation type="submission" date="2021-07" db="EMBL/GenBank/DDBJ databases">
        <title>The Aristolochia fimbriata genome: insights into angiosperm evolution, floral development and chemical biosynthesis.</title>
        <authorList>
            <person name="Jiao Y."/>
        </authorList>
    </citation>
    <scope>NUCLEOTIDE SEQUENCE [LARGE SCALE GENOMIC DNA]</scope>
    <source>
        <strain evidence="17">IBCAS-2021</strain>
        <tissue evidence="17">Leaf</tissue>
    </source>
</reference>